<dbReference type="EMBL" id="JABBXF010000075">
    <property type="protein sequence ID" value="NVK81249.1"/>
    <property type="molecule type" value="Genomic_DNA"/>
</dbReference>
<dbReference type="AlphaFoldDB" id="A0A7Y7B9E3"/>
<organism evidence="1 2">
    <name type="scientific">Streptomyces morookaense</name>
    <name type="common">Streptoverticillium morookaense</name>
    <dbReference type="NCBI Taxonomy" id="1970"/>
    <lineage>
        <taxon>Bacteria</taxon>
        <taxon>Bacillati</taxon>
        <taxon>Actinomycetota</taxon>
        <taxon>Actinomycetes</taxon>
        <taxon>Kitasatosporales</taxon>
        <taxon>Streptomycetaceae</taxon>
        <taxon>Streptomyces</taxon>
    </lineage>
</organism>
<sequence length="114" mass="11999">MVGEFRRAPVLVPLDGAGGLWSAELGGIRWICAFTDEAALARFAVAQGTTEEEAAWEYRTVLGARLLDVVVPAVAGPAGVALDVGSERPMLFPPVKGIVPDEAAVDGEDEARHE</sequence>
<keyword evidence="2" id="KW-1185">Reference proteome</keyword>
<name>A0A7Y7B9E3_STRMO</name>
<proteinExistence type="predicted"/>
<dbReference type="Proteomes" id="UP000587462">
    <property type="component" value="Unassembled WGS sequence"/>
</dbReference>
<protein>
    <submittedName>
        <fullName evidence="1">SseB family protein</fullName>
    </submittedName>
</protein>
<reference evidence="1 2" key="1">
    <citation type="submission" date="2020-04" db="EMBL/GenBank/DDBJ databases">
        <title>Draft Genome Sequence of Streptomyces morookaense DSM 40503, an 8-azaguanine-producing strain.</title>
        <authorList>
            <person name="Qi J."/>
            <person name="Gao J.-M."/>
        </authorList>
    </citation>
    <scope>NUCLEOTIDE SEQUENCE [LARGE SCALE GENOMIC DNA]</scope>
    <source>
        <strain evidence="1 2">DSM 40503</strain>
    </source>
</reference>
<evidence type="ECO:0000313" key="1">
    <source>
        <dbReference type="EMBL" id="NVK81249.1"/>
    </source>
</evidence>
<comment type="caution">
    <text evidence="1">The sequence shown here is derived from an EMBL/GenBank/DDBJ whole genome shotgun (WGS) entry which is preliminary data.</text>
</comment>
<evidence type="ECO:0000313" key="2">
    <source>
        <dbReference type="Proteomes" id="UP000587462"/>
    </source>
</evidence>
<gene>
    <name evidence="1" type="ORF">HG542_26845</name>
</gene>
<accession>A0A7Y7B9E3</accession>